<dbReference type="PROSITE" id="PS50090">
    <property type="entry name" value="MYB_LIKE"/>
    <property type="match status" value="2"/>
</dbReference>
<feature type="region of interest" description="Disordered" evidence="5">
    <location>
        <begin position="114"/>
        <end position="152"/>
    </location>
</feature>
<dbReference type="InterPro" id="IPR009057">
    <property type="entry name" value="Homeodomain-like_sf"/>
</dbReference>
<keyword evidence="9" id="KW-1185">Reference proteome</keyword>
<name>A0AAW1YDH4_RUBAR</name>
<evidence type="ECO:0000259" key="6">
    <source>
        <dbReference type="PROSITE" id="PS50090"/>
    </source>
</evidence>
<keyword evidence="2" id="KW-0677">Repeat</keyword>
<gene>
    <name evidence="8" type="ORF">M0R45_011689</name>
</gene>
<protein>
    <submittedName>
        <fullName evidence="8">Uncharacterized protein</fullName>
    </submittedName>
</protein>
<feature type="domain" description="Myb-like" evidence="6">
    <location>
        <begin position="62"/>
        <end position="112"/>
    </location>
</feature>
<comment type="subcellular location">
    <subcellularLocation>
        <location evidence="1">Nucleus</location>
    </subcellularLocation>
</comment>
<dbReference type="CDD" id="cd00167">
    <property type="entry name" value="SANT"/>
    <property type="match status" value="2"/>
</dbReference>
<feature type="domain" description="HTH myb-type" evidence="7">
    <location>
        <begin position="62"/>
        <end position="116"/>
    </location>
</feature>
<evidence type="ECO:0000256" key="5">
    <source>
        <dbReference type="SAM" id="MobiDB-lite"/>
    </source>
</evidence>
<dbReference type="InterPro" id="IPR017930">
    <property type="entry name" value="Myb_dom"/>
</dbReference>
<feature type="compositionally biased region" description="Polar residues" evidence="5">
    <location>
        <begin position="121"/>
        <end position="131"/>
    </location>
</feature>
<dbReference type="Gene3D" id="1.10.10.60">
    <property type="entry name" value="Homeodomain-like"/>
    <property type="match status" value="2"/>
</dbReference>
<dbReference type="InterPro" id="IPR001005">
    <property type="entry name" value="SANT/Myb"/>
</dbReference>
<evidence type="ECO:0000256" key="1">
    <source>
        <dbReference type="ARBA" id="ARBA00004123"/>
    </source>
</evidence>
<evidence type="ECO:0000313" key="9">
    <source>
        <dbReference type="Proteomes" id="UP001457282"/>
    </source>
</evidence>
<evidence type="ECO:0000256" key="2">
    <source>
        <dbReference type="ARBA" id="ARBA00022737"/>
    </source>
</evidence>
<organism evidence="8 9">
    <name type="scientific">Rubus argutus</name>
    <name type="common">Southern blackberry</name>
    <dbReference type="NCBI Taxonomy" id="59490"/>
    <lineage>
        <taxon>Eukaryota</taxon>
        <taxon>Viridiplantae</taxon>
        <taxon>Streptophyta</taxon>
        <taxon>Embryophyta</taxon>
        <taxon>Tracheophyta</taxon>
        <taxon>Spermatophyta</taxon>
        <taxon>Magnoliopsida</taxon>
        <taxon>eudicotyledons</taxon>
        <taxon>Gunneridae</taxon>
        <taxon>Pentapetalae</taxon>
        <taxon>rosids</taxon>
        <taxon>fabids</taxon>
        <taxon>Rosales</taxon>
        <taxon>Rosaceae</taxon>
        <taxon>Rosoideae</taxon>
        <taxon>Rosoideae incertae sedis</taxon>
        <taxon>Rubus</taxon>
    </lineage>
</organism>
<evidence type="ECO:0000259" key="7">
    <source>
        <dbReference type="PROSITE" id="PS51294"/>
    </source>
</evidence>
<evidence type="ECO:0000256" key="4">
    <source>
        <dbReference type="ARBA" id="ARBA00023242"/>
    </source>
</evidence>
<reference evidence="8 9" key="1">
    <citation type="journal article" date="2023" name="G3 (Bethesda)">
        <title>A chromosome-length genome assembly and annotation of blackberry (Rubus argutus, cv. 'Hillquist').</title>
        <authorList>
            <person name="Bruna T."/>
            <person name="Aryal R."/>
            <person name="Dudchenko O."/>
            <person name="Sargent D.J."/>
            <person name="Mead D."/>
            <person name="Buti M."/>
            <person name="Cavallini A."/>
            <person name="Hytonen T."/>
            <person name="Andres J."/>
            <person name="Pham M."/>
            <person name="Weisz D."/>
            <person name="Mascagni F."/>
            <person name="Usai G."/>
            <person name="Natali L."/>
            <person name="Bassil N."/>
            <person name="Fernandez G.E."/>
            <person name="Lomsadze A."/>
            <person name="Armour M."/>
            <person name="Olukolu B."/>
            <person name="Poorten T."/>
            <person name="Britton C."/>
            <person name="Davik J."/>
            <person name="Ashrafi H."/>
            <person name="Aiden E.L."/>
            <person name="Borodovsky M."/>
            <person name="Worthington M."/>
        </authorList>
    </citation>
    <scope>NUCLEOTIDE SEQUENCE [LARGE SCALE GENOMIC DNA]</scope>
    <source>
        <strain evidence="8">PI 553951</strain>
    </source>
</reference>
<sequence>MGRSPCCSKEGMNRGAWTALEDKVLTSYIKAHGEGKWRNLPKRAGLKRCGKSCRLRWLNYLRPDIKRGNISGDEEELIIRLHNLLGNRWSLIAGRLPGRTDNEIKNYWNTTLVKKAKPDPNSGSSKETSPAPTRFRPKKPSASSSAAATSQPQVIRTKATRLTKVLVPSLPLLIDDYSATTTRLELQVPQTQFVNSLPGDAVNTEVPCGSITEEFQAGTDAMNFGCSGFQATAGDDDDDDAKADYNIPLDEGMLNDWTGNDNCDLENYGASLDLDSLAFLLDSDDWPVQENSI</sequence>
<accession>A0AAW1YDH4</accession>
<dbReference type="Proteomes" id="UP001457282">
    <property type="component" value="Unassembled WGS sequence"/>
</dbReference>
<evidence type="ECO:0000313" key="8">
    <source>
        <dbReference type="EMBL" id="KAK9946214.1"/>
    </source>
</evidence>
<dbReference type="EMBL" id="JBEDUW010000002">
    <property type="protein sequence ID" value="KAK9946214.1"/>
    <property type="molecule type" value="Genomic_DNA"/>
</dbReference>
<comment type="caution">
    <text evidence="8">The sequence shown here is derived from an EMBL/GenBank/DDBJ whole genome shotgun (WGS) entry which is preliminary data.</text>
</comment>
<dbReference type="AlphaFoldDB" id="A0AAW1YDH4"/>
<dbReference type="GO" id="GO:0005634">
    <property type="term" value="C:nucleus"/>
    <property type="evidence" value="ECO:0007669"/>
    <property type="project" value="UniProtKB-SubCell"/>
</dbReference>
<dbReference type="GO" id="GO:0003677">
    <property type="term" value="F:DNA binding"/>
    <property type="evidence" value="ECO:0007669"/>
    <property type="project" value="UniProtKB-KW"/>
</dbReference>
<dbReference type="InterPro" id="IPR015495">
    <property type="entry name" value="Myb_TF_plants"/>
</dbReference>
<dbReference type="SMART" id="SM00717">
    <property type="entry name" value="SANT"/>
    <property type="match status" value="2"/>
</dbReference>
<evidence type="ECO:0000256" key="3">
    <source>
        <dbReference type="ARBA" id="ARBA00023125"/>
    </source>
</evidence>
<feature type="domain" description="Myb-like" evidence="6">
    <location>
        <begin position="9"/>
        <end position="61"/>
    </location>
</feature>
<dbReference type="Pfam" id="PF00249">
    <property type="entry name" value="Myb_DNA-binding"/>
    <property type="match status" value="2"/>
</dbReference>
<proteinExistence type="predicted"/>
<keyword evidence="4" id="KW-0539">Nucleus</keyword>
<dbReference type="PANTHER" id="PTHR47999">
    <property type="entry name" value="TRANSCRIPTION FACTOR MYB8-RELATED-RELATED"/>
    <property type="match status" value="1"/>
</dbReference>
<dbReference type="SUPFAM" id="SSF46689">
    <property type="entry name" value="Homeodomain-like"/>
    <property type="match status" value="1"/>
</dbReference>
<keyword evidence="3" id="KW-0238">DNA-binding</keyword>
<dbReference type="FunFam" id="1.10.10.60:FF:000001">
    <property type="entry name" value="MYB-related transcription factor"/>
    <property type="match status" value="1"/>
</dbReference>
<feature type="domain" description="HTH myb-type" evidence="7">
    <location>
        <begin position="9"/>
        <end position="61"/>
    </location>
</feature>
<dbReference type="PROSITE" id="PS51294">
    <property type="entry name" value="HTH_MYB"/>
    <property type="match status" value="2"/>
</dbReference>
<dbReference type="PANTHER" id="PTHR47999:SF86">
    <property type="entry name" value="MYB-RELATED PROTEIN MYB4-LIKE"/>
    <property type="match status" value="1"/>
</dbReference>